<feature type="transmembrane region" description="Helical" evidence="1">
    <location>
        <begin position="37"/>
        <end position="57"/>
    </location>
</feature>
<keyword evidence="3" id="KW-1185">Reference proteome</keyword>
<protein>
    <recommendedName>
        <fullName evidence="4">DUF2892 domain-containing protein</fullName>
    </recommendedName>
</protein>
<proteinExistence type="predicted"/>
<comment type="caution">
    <text evidence="2">The sequence shown here is derived from an EMBL/GenBank/DDBJ whole genome shotgun (WGS) entry which is preliminary data.</text>
</comment>
<dbReference type="Proteomes" id="UP001597045">
    <property type="component" value="Unassembled WGS sequence"/>
</dbReference>
<feature type="transmembrane region" description="Helical" evidence="1">
    <location>
        <begin position="12"/>
        <end position="31"/>
    </location>
</feature>
<gene>
    <name evidence="2" type="ORF">ACFQ1S_06075</name>
</gene>
<evidence type="ECO:0000313" key="3">
    <source>
        <dbReference type="Proteomes" id="UP001597045"/>
    </source>
</evidence>
<dbReference type="EMBL" id="JBHTIS010000229">
    <property type="protein sequence ID" value="MFD1045188.1"/>
    <property type="molecule type" value="Genomic_DNA"/>
</dbReference>
<keyword evidence="1" id="KW-1133">Transmembrane helix</keyword>
<evidence type="ECO:0000256" key="1">
    <source>
        <dbReference type="SAM" id="Phobius"/>
    </source>
</evidence>
<keyword evidence="1" id="KW-0472">Membrane</keyword>
<accession>A0ABW3M3F4</accession>
<name>A0ABW3M3F4_9PSEU</name>
<sequence>MRIGSRKLPNWLVARLSVLSAIIVLSAVMIASGVQPALAVAVPLALSAGAVEIACWLTSPHGSLRIRAGVVHPGPAVDP</sequence>
<evidence type="ECO:0008006" key="4">
    <source>
        <dbReference type="Google" id="ProtNLM"/>
    </source>
</evidence>
<evidence type="ECO:0000313" key="2">
    <source>
        <dbReference type="EMBL" id="MFD1045188.1"/>
    </source>
</evidence>
<keyword evidence="1" id="KW-0812">Transmembrane</keyword>
<reference evidence="3" key="1">
    <citation type="journal article" date="2019" name="Int. J. Syst. Evol. Microbiol.">
        <title>The Global Catalogue of Microorganisms (GCM) 10K type strain sequencing project: providing services to taxonomists for standard genome sequencing and annotation.</title>
        <authorList>
            <consortium name="The Broad Institute Genomics Platform"/>
            <consortium name="The Broad Institute Genome Sequencing Center for Infectious Disease"/>
            <person name="Wu L."/>
            <person name="Ma J."/>
        </authorList>
    </citation>
    <scope>NUCLEOTIDE SEQUENCE [LARGE SCALE GENOMIC DNA]</scope>
    <source>
        <strain evidence="3">JCM 31486</strain>
    </source>
</reference>
<organism evidence="2 3">
    <name type="scientific">Kibdelosporangium lantanae</name>
    <dbReference type="NCBI Taxonomy" id="1497396"/>
    <lineage>
        <taxon>Bacteria</taxon>
        <taxon>Bacillati</taxon>
        <taxon>Actinomycetota</taxon>
        <taxon>Actinomycetes</taxon>
        <taxon>Pseudonocardiales</taxon>
        <taxon>Pseudonocardiaceae</taxon>
        <taxon>Kibdelosporangium</taxon>
    </lineage>
</organism>